<reference evidence="1" key="1">
    <citation type="submission" date="2021-06" db="EMBL/GenBank/DDBJ databases">
        <authorList>
            <person name="Kallberg Y."/>
            <person name="Tangrot J."/>
            <person name="Rosling A."/>
        </authorList>
    </citation>
    <scope>NUCLEOTIDE SEQUENCE</scope>
    <source>
        <strain evidence="1">87-6 pot B 2015</strain>
    </source>
</reference>
<name>A0A9N9NGS3_FUNMO</name>
<accession>A0A9N9NGS3</accession>
<evidence type="ECO:0000313" key="1">
    <source>
        <dbReference type="EMBL" id="CAG8736300.1"/>
    </source>
</evidence>
<dbReference type="Proteomes" id="UP000789375">
    <property type="component" value="Unassembled WGS sequence"/>
</dbReference>
<keyword evidence="2" id="KW-1185">Reference proteome</keyword>
<organism evidence="1 2">
    <name type="scientific">Funneliformis mosseae</name>
    <name type="common">Endomycorrhizal fungus</name>
    <name type="synonym">Glomus mosseae</name>
    <dbReference type="NCBI Taxonomy" id="27381"/>
    <lineage>
        <taxon>Eukaryota</taxon>
        <taxon>Fungi</taxon>
        <taxon>Fungi incertae sedis</taxon>
        <taxon>Mucoromycota</taxon>
        <taxon>Glomeromycotina</taxon>
        <taxon>Glomeromycetes</taxon>
        <taxon>Glomerales</taxon>
        <taxon>Glomeraceae</taxon>
        <taxon>Funneliformis</taxon>
    </lineage>
</organism>
<feature type="non-terminal residue" evidence="1">
    <location>
        <position position="99"/>
    </location>
</feature>
<dbReference type="AlphaFoldDB" id="A0A9N9NGS3"/>
<sequence length="99" mass="11107">ISDEIADIEKDTNLFVGKSFQSWDHVAKFMKKYAAAKGHGVRIGDGGKIDKMTNEVKKGKGYLEVTKFNDIYIGYECHPSASKFIPTLRKLPEGILEEI</sequence>
<gene>
    <name evidence="1" type="ORF">FMOSSE_LOCUS15909</name>
</gene>
<proteinExistence type="predicted"/>
<evidence type="ECO:0000313" key="2">
    <source>
        <dbReference type="Proteomes" id="UP000789375"/>
    </source>
</evidence>
<protein>
    <submittedName>
        <fullName evidence="1">6107_t:CDS:1</fullName>
    </submittedName>
</protein>
<dbReference type="EMBL" id="CAJVPP010018739">
    <property type="protein sequence ID" value="CAG8736300.1"/>
    <property type="molecule type" value="Genomic_DNA"/>
</dbReference>
<comment type="caution">
    <text evidence="1">The sequence shown here is derived from an EMBL/GenBank/DDBJ whole genome shotgun (WGS) entry which is preliminary data.</text>
</comment>